<feature type="compositionally biased region" description="Basic and acidic residues" evidence="1">
    <location>
        <begin position="132"/>
        <end position="142"/>
    </location>
</feature>
<dbReference type="InterPro" id="IPR016032">
    <property type="entry name" value="Sig_transdc_resp-reg_C-effctor"/>
</dbReference>
<dbReference type="SMART" id="SM00421">
    <property type="entry name" value="HTH_LUXR"/>
    <property type="match status" value="1"/>
</dbReference>
<dbReference type="Proteomes" id="UP000593765">
    <property type="component" value="Chromosome"/>
</dbReference>
<feature type="compositionally biased region" description="Basic and acidic residues" evidence="1">
    <location>
        <begin position="159"/>
        <end position="173"/>
    </location>
</feature>
<dbReference type="Gene3D" id="1.10.10.10">
    <property type="entry name" value="Winged helix-like DNA-binding domain superfamily/Winged helix DNA-binding domain"/>
    <property type="match status" value="1"/>
</dbReference>
<dbReference type="GO" id="GO:0003677">
    <property type="term" value="F:DNA binding"/>
    <property type="evidence" value="ECO:0007669"/>
    <property type="project" value="InterPro"/>
</dbReference>
<accession>A0A7M2X3F5</accession>
<dbReference type="AlphaFoldDB" id="A0A7M2X3F5"/>
<evidence type="ECO:0000256" key="1">
    <source>
        <dbReference type="SAM" id="MobiDB-lite"/>
    </source>
</evidence>
<feature type="domain" description="HTH luxR-type" evidence="2">
    <location>
        <begin position="261"/>
        <end position="318"/>
    </location>
</feature>
<evidence type="ECO:0000259" key="2">
    <source>
        <dbReference type="SMART" id="SM00421"/>
    </source>
</evidence>
<feature type="region of interest" description="Disordered" evidence="1">
    <location>
        <begin position="313"/>
        <end position="345"/>
    </location>
</feature>
<dbReference type="KEGG" id="hbs:IPV69_11650"/>
<dbReference type="Pfam" id="PF00196">
    <property type="entry name" value="GerE"/>
    <property type="match status" value="1"/>
</dbReference>
<protein>
    <submittedName>
        <fullName evidence="3">HTH domain-containing protein</fullName>
    </submittedName>
</protein>
<dbReference type="InterPro" id="IPR000792">
    <property type="entry name" value="Tscrpt_reg_LuxR_C"/>
</dbReference>
<evidence type="ECO:0000313" key="3">
    <source>
        <dbReference type="EMBL" id="QOV91962.1"/>
    </source>
</evidence>
<dbReference type="SUPFAM" id="SSF46894">
    <property type="entry name" value="C-terminal effector domain of the bipartite response regulators"/>
    <property type="match status" value="1"/>
</dbReference>
<proteinExistence type="predicted"/>
<reference evidence="3 4" key="1">
    <citation type="submission" date="2020-10" db="EMBL/GenBank/DDBJ databases">
        <title>Wide distribution of Phycisphaera-like planctomycetes from WD2101 soil group in peatlands and genome analysis of the first cultivated representative.</title>
        <authorList>
            <person name="Dedysh S.N."/>
            <person name="Beletsky A.V."/>
            <person name="Ivanova A."/>
            <person name="Kulichevskaya I.S."/>
            <person name="Suzina N.E."/>
            <person name="Philippov D.A."/>
            <person name="Rakitin A.L."/>
            <person name="Mardanov A.V."/>
            <person name="Ravin N.V."/>
        </authorList>
    </citation>
    <scope>NUCLEOTIDE SEQUENCE [LARGE SCALE GENOMIC DNA]</scope>
    <source>
        <strain evidence="3 4">M1803</strain>
    </source>
</reference>
<gene>
    <name evidence="3" type="ORF">IPV69_11650</name>
</gene>
<dbReference type="RefSeq" id="WP_206295284.1">
    <property type="nucleotide sequence ID" value="NZ_CP063458.1"/>
</dbReference>
<organism evidence="3 4">
    <name type="scientific">Humisphaera borealis</name>
    <dbReference type="NCBI Taxonomy" id="2807512"/>
    <lineage>
        <taxon>Bacteria</taxon>
        <taxon>Pseudomonadati</taxon>
        <taxon>Planctomycetota</taxon>
        <taxon>Phycisphaerae</taxon>
        <taxon>Tepidisphaerales</taxon>
        <taxon>Tepidisphaeraceae</taxon>
        <taxon>Humisphaera</taxon>
    </lineage>
</organism>
<sequence>MTDLAPISATRHGADIPRGQLKLKSVRRVFRLINDIREMGNDPQLWRPHMVQGLRSILHAGIVVSSEVHFRQHNRTGAMRVIDIGWVSDPDGQVSQVHTEREDERPEAFWLTADPDGAQAPAPQSPPSESRAAAKDEEAPKPEKKKVKKTESLDDDPDWYERLSREEEEEKQKAVPVPHAEDDSEDHLVPVRPMRTIYGGRSFIMSQVALPHAGAVDQLGVHREFGDEPFTRADHRLLRMMHTELARLWDRDVLRDAKDATSDLPPRLQQTLEELLAGSSEKQIAQKLELSRHTIHNYVKALHQRFEVSSRGELLAKAGKAKTSGGPKLSLTLPKKPLRKPDEVS</sequence>
<feature type="compositionally biased region" description="Low complexity" evidence="1">
    <location>
        <begin position="113"/>
        <end position="131"/>
    </location>
</feature>
<dbReference type="InterPro" id="IPR036388">
    <property type="entry name" value="WH-like_DNA-bd_sf"/>
</dbReference>
<keyword evidence="4" id="KW-1185">Reference proteome</keyword>
<dbReference type="EMBL" id="CP063458">
    <property type="protein sequence ID" value="QOV91962.1"/>
    <property type="molecule type" value="Genomic_DNA"/>
</dbReference>
<feature type="region of interest" description="Disordered" evidence="1">
    <location>
        <begin position="113"/>
        <end position="185"/>
    </location>
</feature>
<evidence type="ECO:0000313" key="4">
    <source>
        <dbReference type="Proteomes" id="UP000593765"/>
    </source>
</evidence>
<dbReference type="GO" id="GO:0006355">
    <property type="term" value="P:regulation of DNA-templated transcription"/>
    <property type="evidence" value="ECO:0007669"/>
    <property type="project" value="InterPro"/>
</dbReference>
<name>A0A7M2X3F5_9BACT</name>